<evidence type="ECO:0000313" key="2">
    <source>
        <dbReference type="EMBL" id="KAK9772171.1"/>
    </source>
</evidence>
<reference evidence="2 3" key="1">
    <citation type="submission" date="2024-02" db="EMBL/GenBank/DDBJ databases">
        <title>First draft genome assembly of two strains of Seiridium cardinale.</title>
        <authorList>
            <person name="Emiliani G."/>
            <person name="Scali E."/>
        </authorList>
    </citation>
    <scope>NUCLEOTIDE SEQUENCE [LARGE SCALE GENOMIC DNA]</scope>
    <source>
        <strain evidence="2 3">BM-138-000479</strain>
    </source>
</reference>
<dbReference type="Proteomes" id="UP001465668">
    <property type="component" value="Unassembled WGS sequence"/>
</dbReference>
<feature type="region of interest" description="Disordered" evidence="1">
    <location>
        <begin position="272"/>
        <end position="297"/>
    </location>
</feature>
<feature type="region of interest" description="Disordered" evidence="1">
    <location>
        <begin position="98"/>
        <end position="118"/>
    </location>
</feature>
<proteinExistence type="predicted"/>
<evidence type="ECO:0000313" key="3">
    <source>
        <dbReference type="Proteomes" id="UP001465668"/>
    </source>
</evidence>
<evidence type="ECO:0000256" key="1">
    <source>
        <dbReference type="SAM" id="MobiDB-lite"/>
    </source>
</evidence>
<name>A0ABR2XEE9_9PEZI</name>
<accession>A0ABR2XEE9</accession>
<keyword evidence="3" id="KW-1185">Reference proteome</keyword>
<protein>
    <submittedName>
        <fullName evidence="2">SnoaL-like domain-containing protein</fullName>
    </submittedName>
</protein>
<sequence>MHLQLPPVGTSSSPHFLTPLTTLPSNVFTSKHAYWDPSITSVVANGSPSSDSLPVLDAIDFSAMRTHQPGPPIATTSYHGASSAIFCKQLIQKSAISIEPKHQSSTPRSDFRSRPQGNIPRHAYKFHTSASQTKFASGWALDGRKAEGKGEGNGLDWEDTGKFGGNAFRRQSNTKTYFLWSKDATFADNLSDMFAAQLYGLPSVFSPINIQRHTVTSSGNPIDSKVKTYVGSDGKIEKAEDRWNDNLTGGGDISQGFRKLNTVTVRAMVKVPKNEEEDKMIQQESEDSSYMPRKGTQ</sequence>
<gene>
    <name evidence="2" type="ORF">SCAR479_11180</name>
</gene>
<comment type="caution">
    <text evidence="2">The sequence shown here is derived from an EMBL/GenBank/DDBJ whole genome shotgun (WGS) entry which is preliminary data.</text>
</comment>
<feature type="compositionally biased region" description="Basic and acidic residues" evidence="1">
    <location>
        <begin position="272"/>
        <end position="281"/>
    </location>
</feature>
<organism evidence="2 3">
    <name type="scientific">Seiridium cardinale</name>
    <dbReference type="NCBI Taxonomy" id="138064"/>
    <lineage>
        <taxon>Eukaryota</taxon>
        <taxon>Fungi</taxon>
        <taxon>Dikarya</taxon>
        <taxon>Ascomycota</taxon>
        <taxon>Pezizomycotina</taxon>
        <taxon>Sordariomycetes</taxon>
        <taxon>Xylariomycetidae</taxon>
        <taxon>Amphisphaeriales</taxon>
        <taxon>Sporocadaceae</taxon>
        <taxon>Seiridium</taxon>
    </lineage>
</organism>
<dbReference type="EMBL" id="JARVKM010000065">
    <property type="protein sequence ID" value="KAK9772171.1"/>
    <property type="molecule type" value="Genomic_DNA"/>
</dbReference>